<keyword evidence="2" id="KW-1185">Reference proteome</keyword>
<dbReference type="InterPro" id="IPR009003">
    <property type="entry name" value="Peptidase_S1_PA"/>
</dbReference>
<dbReference type="Proteomes" id="UP001499841">
    <property type="component" value="Unassembled WGS sequence"/>
</dbReference>
<dbReference type="SUPFAM" id="SSF50494">
    <property type="entry name" value="Trypsin-like serine proteases"/>
    <property type="match status" value="1"/>
</dbReference>
<organism evidence="1 2">
    <name type="scientific">Georgenia daeguensis</name>
    <dbReference type="NCBI Taxonomy" id="908355"/>
    <lineage>
        <taxon>Bacteria</taxon>
        <taxon>Bacillati</taxon>
        <taxon>Actinomycetota</taxon>
        <taxon>Actinomycetes</taxon>
        <taxon>Micrococcales</taxon>
        <taxon>Bogoriellaceae</taxon>
        <taxon>Georgenia</taxon>
    </lineage>
</organism>
<evidence type="ECO:0008006" key="3">
    <source>
        <dbReference type="Google" id="ProtNLM"/>
    </source>
</evidence>
<sequence>MSVPPATLGDVDVDEARTVKSQLAAYAGELLAGRVSATAAAVRAGVAIGLAPRPDGSFGVAVRYPLGTSTARMVARRLRAEAGPVVDVRRTGRVRPFVVRATRAPVPTARAVGETRRVRPLRPGVSVANQAVTAGTLGGFVTVAGDPGTFLLSNHHVLVGPSGRTGDPVLQPAPADGGSAEDRVGTLTAFVPLTGGEPALADAALARLDAGVETDPTYPVGALAGVAEVVGDDAVQKIGRTTGVTDGRVTAIELDGLVVGYGSDVGELRFDNQIEVEGSGEQPFSAGGDSGALVYRPSDRRAVGLLFAGSETGGENGRGLTYLNPVDEVLTALGATLV</sequence>
<proteinExistence type="predicted"/>
<evidence type="ECO:0000313" key="2">
    <source>
        <dbReference type="Proteomes" id="UP001499841"/>
    </source>
</evidence>
<protein>
    <recommendedName>
        <fullName evidence="3">Serine protease</fullName>
    </recommendedName>
</protein>
<name>A0ABP8EPL4_9MICO</name>
<gene>
    <name evidence="1" type="ORF">GCM10022262_02410</name>
</gene>
<dbReference type="InterPro" id="IPR043504">
    <property type="entry name" value="Peptidase_S1_PA_chymotrypsin"/>
</dbReference>
<reference evidence="2" key="1">
    <citation type="journal article" date="2019" name="Int. J. Syst. Evol. Microbiol.">
        <title>The Global Catalogue of Microorganisms (GCM) 10K type strain sequencing project: providing services to taxonomists for standard genome sequencing and annotation.</title>
        <authorList>
            <consortium name="The Broad Institute Genomics Platform"/>
            <consortium name="The Broad Institute Genome Sequencing Center for Infectious Disease"/>
            <person name="Wu L."/>
            <person name="Ma J."/>
        </authorList>
    </citation>
    <scope>NUCLEOTIDE SEQUENCE [LARGE SCALE GENOMIC DNA]</scope>
    <source>
        <strain evidence="2">JCM 17459</strain>
    </source>
</reference>
<accession>A0ABP8EPL4</accession>
<comment type="caution">
    <text evidence="1">The sequence shown here is derived from an EMBL/GenBank/DDBJ whole genome shotgun (WGS) entry which is preliminary data.</text>
</comment>
<evidence type="ECO:0000313" key="1">
    <source>
        <dbReference type="EMBL" id="GAA4285882.1"/>
    </source>
</evidence>
<dbReference type="EMBL" id="BAABBA010000001">
    <property type="protein sequence ID" value="GAA4285882.1"/>
    <property type="molecule type" value="Genomic_DNA"/>
</dbReference>
<dbReference type="Gene3D" id="2.40.10.10">
    <property type="entry name" value="Trypsin-like serine proteases"/>
    <property type="match status" value="1"/>
</dbReference>